<dbReference type="Proteomes" id="UP000035955">
    <property type="component" value="Unassembled WGS sequence"/>
</dbReference>
<dbReference type="AlphaFoldDB" id="A0A0J6RXV6"/>
<keyword evidence="1" id="KW-0812">Transmembrane</keyword>
<feature type="transmembrane region" description="Helical" evidence="1">
    <location>
        <begin position="31"/>
        <end position="51"/>
    </location>
</feature>
<evidence type="ECO:0000256" key="1">
    <source>
        <dbReference type="SAM" id="Phobius"/>
    </source>
</evidence>
<dbReference type="PATRIC" id="fig|298794.3.peg.5158"/>
<gene>
    <name evidence="2" type="ORF">VQ02_32780</name>
</gene>
<evidence type="ECO:0000313" key="3">
    <source>
        <dbReference type="Proteomes" id="UP000035955"/>
    </source>
</evidence>
<evidence type="ECO:0000313" key="2">
    <source>
        <dbReference type="EMBL" id="KMO27665.1"/>
    </source>
</evidence>
<reference evidence="2 3" key="1">
    <citation type="submission" date="2015-03" db="EMBL/GenBank/DDBJ databases">
        <title>Genome sequencing of Methylobacterium variabile DSM 16961.</title>
        <authorList>
            <person name="Chaudhry V."/>
            <person name="Patil P.B."/>
        </authorList>
    </citation>
    <scope>NUCLEOTIDE SEQUENCE [LARGE SCALE GENOMIC DNA]</scope>
    <source>
        <strain evidence="2 3">DSM 16961</strain>
    </source>
</reference>
<proteinExistence type="predicted"/>
<dbReference type="EMBL" id="LABY01000348">
    <property type="protein sequence ID" value="KMO27665.1"/>
    <property type="molecule type" value="Genomic_DNA"/>
</dbReference>
<protein>
    <submittedName>
        <fullName evidence="2">Transporter</fullName>
    </submittedName>
</protein>
<keyword evidence="1" id="KW-0472">Membrane</keyword>
<accession>A0A0J6RXV6</accession>
<keyword evidence="3" id="KW-1185">Reference proteome</keyword>
<sequence length="56" mass="5707">MQAWIYTLIPAATAVIGAAVAVNLRPGPILVSAIQHFAAGVVFAAAAGEILPDLKH</sequence>
<organism evidence="2 3">
    <name type="scientific">Methylobacterium variabile</name>
    <dbReference type="NCBI Taxonomy" id="298794"/>
    <lineage>
        <taxon>Bacteria</taxon>
        <taxon>Pseudomonadati</taxon>
        <taxon>Pseudomonadota</taxon>
        <taxon>Alphaproteobacteria</taxon>
        <taxon>Hyphomicrobiales</taxon>
        <taxon>Methylobacteriaceae</taxon>
        <taxon>Methylobacterium</taxon>
    </lineage>
</organism>
<feature type="non-terminal residue" evidence="2">
    <location>
        <position position="56"/>
    </location>
</feature>
<keyword evidence="1" id="KW-1133">Transmembrane helix</keyword>
<comment type="caution">
    <text evidence="2">The sequence shown here is derived from an EMBL/GenBank/DDBJ whole genome shotgun (WGS) entry which is preliminary data.</text>
</comment>
<name>A0A0J6RXV6_9HYPH</name>